<dbReference type="InterPro" id="IPR038765">
    <property type="entry name" value="Papain-like_cys_pep_sf"/>
</dbReference>
<proteinExistence type="predicted"/>
<keyword evidence="2" id="KW-0104">Cadmium</keyword>
<feature type="domain" description="Peptidase C83" evidence="3">
    <location>
        <begin position="90"/>
        <end position="196"/>
    </location>
</feature>
<reference evidence="4" key="1">
    <citation type="submission" date="2021-01" db="EMBL/GenBank/DDBJ databases">
        <authorList>
            <person name="Corre E."/>
            <person name="Pelletier E."/>
            <person name="Niang G."/>
            <person name="Scheremetjew M."/>
            <person name="Finn R."/>
            <person name="Kale V."/>
            <person name="Holt S."/>
            <person name="Cochrane G."/>
            <person name="Meng A."/>
            <person name="Brown T."/>
            <person name="Cohen L."/>
        </authorList>
    </citation>
    <scope>NUCLEOTIDE SEQUENCE</scope>
    <source>
        <strain evidence="4">CCMP147</strain>
    </source>
</reference>
<protein>
    <recommendedName>
        <fullName evidence="1">glutathione gamma-glutamylcysteinyltransferase</fullName>
        <ecNumber evidence="1">2.3.2.15</ecNumber>
    </recommendedName>
</protein>
<dbReference type="GO" id="GO:0046872">
    <property type="term" value="F:metal ion binding"/>
    <property type="evidence" value="ECO:0007669"/>
    <property type="project" value="InterPro"/>
</dbReference>
<evidence type="ECO:0000259" key="3">
    <source>
        <dbReference type="Pfam" id="PF05023"/>
    </source>
</evidence>
<dbReference type="GO" id="GO:0016756">
    <property type="term" value="F:glutathione gamma-glutamylcysteinyltransferase activity"/>
    <property type="evidence" value="ECO:0007669"/>
    <property type="project" value="UniProtKB-EC"/>
</dbReference>
<gene>
    <name evidence="4" type="ORF">TDUB1175_LOCUS13335</name>
</gene>
<name>A0A7R9W5U8_9STRA</name>
<evidence type="ECO:0000313" key="4">
    <source>
        <dbReference type="EMBL" id="CAD8314546.1"/>
    </source>
</evidence>
<dbReference type="Pfam" id="PF05023">
    <property type="entry name" value="Phytochelatin"/>
    <property type="match status" value="1"/>
</dbReference>
<dbReference type="InterPro" id="IPR007719">
    <property type="entry name" value="PCS_N"/>
</dbReference>
<dbReference type="SUPFAM" id="SSF54001">
    <property type="entry name" value="Cysteine proteinases"/>
    <property type="match status" value="1"/>
</dbReference>
<evidence type="ECO:0000256" key="2">
    <source>
        <dbReference type="ARBA" id="ARBA00022539"/>
    </source>
</evidence>
<dbReference type="AlphaFoldDB" id="A0A7R9W5U8"/>
<organism evidence="4">
    <name type="scientific">Pseudictyota dubia</name>
    <dbReference type="NCBI Taxonomy" id="2749911"/>
    <lineage>
        <taxon>Eukaryota</taxon>
        <taxon>Sar</taxon>
        <taxon>Stramenopiles</taxon>
        <taxon>Ochrophyta</taxon>
        <taxon>Bacillariophyta</taxon>
        <taxon>Mediophyceae</taxon>
        <taxon>Biddulphiophycidae</taxon>
        <taxon>Eupodiscales</taxon>
        <taxon>Odontellaceae</taxon>
        <taxon>Pseudictyota</taxon>
    </lineage>
</organism>
<dbReference type="EMBL" id="HBED01026652">
    <property type="protein sequence ID" value="CAD8314546.1"/>
    <property type="molecule type" value="Transcribed_RNA"/>
</dbReference>
<dbReference type="EC" id="2.3.2.15" evidence="1"/>
<dbReference type="GO" id="GO:0046938">
    <property type="term" value="P:phytochelatin biosynthetic process"/>
    <property type="evidence" value="ECO:0007669"/>
    <property type="project" value="InterPro"/>
</dbReference>
<dbReference type="Gene3D" id="3.90.70.30">
    <property type="entry name" value="Phytochelatin synthase, N-terminal domain"/>
    <property type="match status" value="1"/>
</dbReference>
<dbReference type="InterPro" id="IPR038156">
    <property type="entry name" value="PCS_N_sf"/>
</dbReference>
<evidence type="ECO:0000256" key="1">
    <source>
        <dbReference type="ARBA" id="ARBA00012468"/>
    </source>
</evidence>
<dbReference type="GO" id="GO:0010038">
    <property type="term" value="P:response to metal ion"/>
    <property type="evidence" value="ECO:0007669"/>
    <property type="project" value="InterPro"/>
</dbReference>
<sequence>MGKAWRISPYNKFRNISVKQNEEASKNDREDIVENAMCFQPRSGFCGLATVNTVLRSLDKPMYVSYPDRGRGYSMYSLAEYIVQNCAPFVDVQAIFMNPNTTLEEFRSILRRYANSSEYRLLANFHRTPLFYSDGSSTWQRSKRRAWAGHWSPVGGMITDDDGVDYVLVLDTNSNYGPFMVKLERFYRAVKTQTFHDGYRGFIKVRIDPFMAESESTI</sequence>
<accession>A0A7R9W5U8</accession>